<comment type="caution">
    <text evidence="1">The sequence shown here is derived from an EMBL/GenBank/DDBJ whole genome shotgun (WGS) entry which is preliminary data.</text>
</comment>
<accession>A0A8H7DNP3</accession>
<proteinExistence type="predicted"/>
<protein>
    <submittedName>
        <fullName evidence="1">Uncharacterized protein</fullName>
    </submittedName>
</protein>
<dbReference type="EMBL" id="JACETU010000006">
    <property type="protein sequence ID" value="KAF7426305.1"/>
    <property type="molecule type" value="Genomic_DNA"/>
</dbReference>
<evidence type="ECO:0000313" key="3">
    <source>
        <dbReference type="Proteomes" id="UP000623687"/>
    </source>
</evidence>
<dbReference type="RefSeq" id="XP_036629609.1">
    <property type="nucleotide sequence ID" value="XM_036778181.1"/>
</dbReference>
<dbReference type="EMBL" id="JACETU010000007">
    <property type="protein sequence ID" value="KAF7424899.1"/>
    <property type="molecule type" value="Genomic_DNA"/>
</dbReference>
<keyword evidence="3" id="KW-1185">Reference proteome</keyword>
<sequence length="866" mass="96633">MASFVRNSIWARVCPGDLVYDIEFESLLLTHIAFSGKLLSASSSVTIHFVADSGEKRIWDVGTLLAHEREHIEVYFPFFSNKVYSVHVQGPSDICLAGVNLNVTSSDIIRHCERCGGSCDPHPVPTSSIVVPASRRVVRCLWFSVACREPRIVDVETQRPTSETHNVDCLATEDWVRPQKWYGVVHDATENRIVVAVDAVASKACAHKTMYTCIFRRPHERNGALNTAVMQYLPPSEAWYDNMLVVAQKEEGGLLDMNHDMQVEFLLAFTRAMSKITINSSFPVEAPVTPCVHVRIPSVTSATDHKGDSRLPIELWEKVLAEAPMATWMAAIKGKGLLRRAVHQLLHRQVVSGLSKFWPTEALPRLFQALSDAKGLIFGDVPFNILFGQALTVDRLDIAVPLASFREVHALILLFGYDLETRIEGGDGCEKGWVFKHQNDAVYIQLYESWGRSSLNVPLHSRRTSSMTFLTNSSIYSFYTPWSEAGIIGAGRQSFSIPRTTSLRRSLDGDILGECCGVYCSRKPRSTASGIGVDVVTWGGLDLKQDPCRCEKNMFARPMAWILSLLGECRNVDCGFYNSIVDPSPPMSLPTGTLEQLLVKAEHLLSHIPLMRLVAYAEPGLHFDRKDPNLRASCIYVNPIGTSWRANYVGRILPAAMGSKHSARGDDMTRLPVRKGKKIKDMLVLGPPGDEAPFLNTMYSHQIQTLEGLVQSLCRSSGLIPSQTGRYPFPGTNTDLLHVRMPSKYEELPFFAPPASPSNSATVYTGYERSLLPDFKSEDFDDGERMLVQLPIYDAKRRLVRPWEQYDALRPGTIVLVTAELQAHVNGPCVTWLFAMNYLQILVPADMLREQYVQDFPSREKPSGGV</sequence>
<reference evidence="1" key="1">
    <citation type="submission" date="2019-07" db="EMBL/GenBank/DDBJ databases">
        <authorList>
            <person name="Palmer J.M."/>
        </authorList>
    </citation>
    <scope>NUCLEOTIDE SEQUENCE</scope>
    <source>
        <strain evidence="1">PC9</strain>
    </source>
</reference>
<evidence type="ECO:0000313" key="1">
    <source>
        <dbReference type="EMBL" id="KAF7424899.1"/>
    </source>
</evidence>
<dbReference type="OrthoDB" id="3060725at2759"/>
<gene>
    <name evidence="2" type="ORF">PC9H_008673</name>
    <name evidence="1" type="ORF">PC9H_010210</name>
</gene>
<name>A0A8H7DNP3_PLEOS</name>
<dbReference type="GeneID" id="59378491"/>
<dbReference type="VEuPathDB" id="FungiDB:PC9H_008673"/>
<dbReference type="VEuPathDB" id="FungiDB:PC9H_010210"/>
<dbReference type="AlphaFoldDB" id="A0A8H7DNP3"/>
<organism evidence="1 3">
    <name type="scientific">Pleurotus ostreatus</name>
    <name type="common">Oyster mushroom</name>
    <name type="synonym">White-rot fungus</name>
    <dbReference type="NCBI Taxonomy" id="5322"/>
    <lineage>
        <taxon>Eukaryota</taxon>
        <taxon>Fungi</taxon>
        <taxon>Dikarya</taxon>
        <taxon>Basidiomycota</taxon>
        <taxon>Agaricomycotina</taxon>
        <taxon>Agaricomycetes</taxon>
        <taxon>Agaricomycetidae</taxon>
        <taxon>Agaricales</taxon>
        <taxon>Pleurotineae</taxon>
        <taxon>Pleurotaceae</taxon>
        <taxon>Pleurotus</taxon>
    </lineage>
</organism>
<evidence type="ECO:0000313" key="2">
    <source>
        <dbReference type="EMBL" id="KAF7426305.1"/>
    </source>
</evidence>
<dbReference type="Proteomes" id="UP000623687">
    <property type="component" value="Unassembled WGS sequence"/>
</dbReference>